<evidence type="ECO:0000313" key="1">
    <source>
        <dbReference type="EMBL" id="QOL19766.1"/>
    </source>
</evidence>
<keyword evidence="1" id="KW-0282">Flagellum</keyword>
<keyword evidence="1" id="KW-0966">Cell projection</keyword>
<name>A0A7L9RT75_9PROT</name>
<proteinExistence type="predicted"/>
<keyword evidence="1" id="KW-0969">Cilium</keyword>
<gene>
    <name evidence="1" type="ORF">CPBP_00534</name>
</gene>
<evidence type="ECO:0000313" key="2">
    <source>
        <dbReference type="Proteomes" id="UP000594001"/>
    </source>
</evidence>
<organism evidence="1 2">
    <name type="scientific">Candidatus Bodocaedibacter vickermanii</name>
    <dbReference type="NCBI Taxonomy" id="2741701"/>
    <lineage>
        <taxon>Bacteria</taxon>
        <taxon>Pseudomonadati</taxon>
        <taxon>Pseudomonadota</taxon>
        <taxon>Alphaproteobacteria</taxon>
        <taxon>Holosporales</taxon>
        <taxon>Candidatus Paracaedibacteraceae</taxon>
        <taxon>Candidatus Bodocaedibacter</taxon>
    </lineage>
</organism>
<keyword evidence="2" id="KW-1185">Reference proteome</keyword>
<dbReference type="AlphaFoldDB" id="A0A7L9RT75"/>
<reference evidence="1 2" key="1">
    <citation type="submission" date="2020-06" db="EMBL/GenBank/DDBJ databases">
        <title>The endosymbiont of the kinetoplastid Bodo saltans is a Paracaedibacter-like alpha-proteobacterium possessing a putative toxin-antitoxin system.</title>
        <authorList>
            <person name="Midha S."/>
            <person name="Rigden D.J."/>
            <person name="Siozios S."/>
            <person name="Hurst G.D.D."/>
            <person name="Jackson A.P."/>
        </authorList>
    </citation>
    <scope>NUCLEOTIDE SEQUENCE [LARGE SCALE GENOMIC DNA]</scope>
    <source>
        <strain evidence="1">Lake Konstanz</strain>
    </source>
</reference>
<dbReference type="EMBL" id="CP054719">
    <property type="protein sequence ID" value="QOL19766.1"/>
    <property type="molecule type" value="Genomic_DNA"/>
</dbReference>
<protein>
    <submittedName>
        <fullName evidence="1">Flagellar basal body rod protein FlgC</fullName>
    </submittedName>
</protein>
<accession>A0A7L9RT75</accession>
<dbReference type="KEGG" id="pbal:CPBP_00534"/>
<sequence>MPRSINFSIGAGRRSSHDDLHRSLKTSASGLNLNKFMLRLTAENISHADTLASTPGADAYRAKLPIVGHSIDPETGAMIVNIQKVVEDPEKQSMEYYPDHPGADKKGMVKKTNVNDLVEKLHLAKYQKGANANLQAYQVALKMRRREIEELLK</sequence>
<dbReference type="RefSeq" id="WP_350332508.1">
    <property type="nucleotide sequence ID" value="NZ_CP054719.1"/>
</dbReference>
<dbReference type="Proteomes" id="UP000594001">
    <property type="component" value="Chromosome"/>
</dbReference>